<keyword evidence="2" id="KW-1185">Reference proteome</keyword>
<gene>
    <name evidence="1" type="ORF">PVK06_048305</name>
</gene>
<proteinExistence type="predicted"/>
<protein>
    <submittedName>
        <fullName evidence="1">Uncharacterized protein</fullName>
    </submittedName>
</protein>
<evidence type="ECO:0000313" key="1">
    <source>
        <dbReference type="EMBL" id="KAK5772044.1"/>
    </source>
</evidence>
<dbReference type="Proteomes" id="UP001358586">
    <property type="component" value="Chromosome 13"/>
</dbReference>
<comment type="caution">
    <text evidence="1">The sequence shown here is derived from an EMBL/GenBank/DDBJ whole genome shotgun (WGS) entry which is preliminary data.</text>
</comment>
<accession>A0ABR0MFQ0</accession>
<reference evidence="1 2" key="1">
    <citation type="submission" date="2023-03" db="EMBL/GenBank/DDBJ databases">
        <title>WGS of Gossypium arboreum.</title>
        <authorList>
            <person name="Yu D."/>
        </authorList>
    </citation>
    <scope>NUCLEOTIDE SEQUENCE [LARGE SCALE GENOMIC DNA]</scope>
    <source>
        <tissue evidence="1">Leaf</tissue>
    </source>
</reference>
<sequence>MDGFEDKRILIDSKSVVKVLTWKTYQKIGLKEKTLKKVKWCITLPVIFRDSEHTTIEYVRSLVVDRPMAYNTIFGCPTMQMARIMIAIFCMTIKFPTKIGLGFVKSDQSLDVRREERVCKPEVVEVTKTLQLFYDDTKNLVRISPALVEEENMDLV</sequence>
<dbReference type="EMBL" id="JARKNE010000013">
    <property type="protein sequence ID" value="KAK5772044.1"/>
    <property type="molecule type" value="Genomic_DNA"/>
</dbReference>
<name>A0ABR0MFQ0_GOSAR</name>
<organism evidence="1 2">
    <name type="scientific">Gossypium arboreum</name>
    <name type="common">Tree cotton</name>
    <name type="synonym">Gossypium nanking</name>
    <dbReference type="NCBI Taxonomy" id="29729"/>
    <lineage>
        <taxon>Eukaryota</taxon>
        <taxon>Viridiplantae</taxon>
        <taxon>Streptophyta</taxon>
        <taxon>Embryophyta</taxon>
        <taxon>Tracheophyta</taxon>
        <taxon>Spermatophyta</taxon>
        <taxon>Magnoliopsida</taxon>
        <taxon>eudicotyledons</taxon>
        <taxon>Gunneridae</taxon>
        <taxon>Pentapetalae</taxon>
        <taxon>rosids</taxon>
        <taxon>malvids</taxon>
        <taxon>Malvales</taxon>
        <taxon>Malvaceae</taxon>
        <taxon>Malvoideae</taxon>
        <taxon>Gossypium</taxon>
    </lineage>
</organism>
<evidence type="ECO:0000313" key="2">
    <source>
        <dbReference type="Proteomes" id="UP001358586"/>
    </source>
</evidence>